<keyword evidence="2" id="KW-1185">Reference proteome</keyword>
<gene>
    <name evidence="1" type="ORF">BOX15_Mlig026845g1</name>
</gene>
<evidence type="ECO:0000313" key="1">
    <source>
        <dbReference type="EMBL" id="PAA71138.1"/>
    </source>
</evidence>
<dbReference type="AlphaFoldDB" id="A0A267FBK4"/>
<dbReference type="Proteomes" id="UP000215902">
    <property type="component" value="Unassembled WGS sequence"/>
</dbReference>
<feature type="non-terminal residue" evidence="1">
    <location>
        <position position="1"/>
    </location>
</feature>
<name>A0A267FBK4_9PLAT</name>
<accession>A0A267FBK4</accession>
<protein>
    <submittedName>
        <fullName evidence="1">Uncharacterized protein</fullName>
    </submittedName>
</protein>
<dbReference type="InterPro" id="IPR001611">
    <property type="entry name" value="Leu-rich_rpt"/>
</dbReference>
<dbReference type="Gene3D" id="3.80.10.10">
    <property type="entry name" value="Ribonuclease Inhibitor"/>
    <property type="match status" value="1"/>
</dbReference>
<sequence length="549" mass="59556">CHIDSRVAWLNWPEATNVEFTTADELDSAVDDADLVDGVPTLRFLSAAALTEDSNFLRNRCLSLSPPRSVWPQLVRSAIKQGHSLSLVHLATVWPFDEFSVLDTAPLSFTATIDSLQKPSSCRNLALSEIWSLICLAVINRCRNNSASSATAPASIRYHLPGQPPSAQQQFAFLDQLASCGDVSRSVQVDLDVAVEGQNELLRLASVVSRCYRGQLRLRRLCVASVHPMKLLSVVNELKIGSWRSINEESLPISVCLTDTDLSIGSLSQVNASQLWQSLLDNATCLDLSRSRLDRRSVISLGALLGLASVDPNNAANATPMSSRLQHLNLSGNPGIQLPSFGSIVGNLTALCLAGCRLRANSSDLLAVINACRLTLQHLDLSDNPLLLPVEMIETSGASFYELFRLQRLSSLRLACLTSPGGLDREIGANGSNSSVALLLDSVLTGCPKLCRLDISDWPVGTRDWATSLLPILLTSSDVSRSHSLKLLVLSWPRGYQADDWSDGSGEFRDAEDGEDFEEFQAELDIEARDSYAAGVDRLQSAGCGLVWV</sequence>
<dbReference type="InterPro" id="IPR032675">
    <property type="entry name" value="LRR_dom_sf"/>
</dbReference>
<evidence type="ECO:0000313" key="2">
    <source>
        <dbReference type="Proteomes" id="UP000215902"/>
    </source>
</evidence>
<organism evidence="1 2">
    <name type="scientific">Macrostomum lignano</name>
    <dbReference type="NCBI Taxonomy" id="282301"/>
    <lineage>
        <taxon>Eukaryota</taxon>
        <taxon>Metazoa</taxon>
        <taxon>Spiralia</taxon>
        <taxon>Lophotrochozoa</taxon>
        <taxon>Platyhelminthes</taxon>
        <taxon>Rhabditophora</taxon>
        <taxon>Macrostomorpha</taxon>
        <taxon>Macrostomida</taxon>
        <taxon>Macrostomidae</taxon>
        <taxon>Macrostomum</taxon>
    </lineage>
</organism>
<dbReference type="SUPFAM" id="SSF52047">
    <property type="entry name" value="RNI-like"/>
    <property type="match status" value="1"/>
</dbReference>
<reference evidence="1 2" key="1">
    <citation type="submission" date="2017-06" db="EMBL/GenBank/DDBJ databases">
        <title>A platform for efficient transgenesis in Macrostomum lignano, a flatworm model organism for stem cell research.</title>
        <authorList>
            <person name="Berezikov E."/>
        </authorList>
    </citation>
    <scope>NUCLEOTIDE SEQUENCE [LARGE SCALE GENOMIC DNA]</scope>
    <source>
        <strain evidence="1">DV1</strain>
        <tissue evidence="1">Whole organism</tissue>
    </source>
</reference>
<proteinExistence type="predicted"/>
<dbReference type="Pfam" id="PF00560">
    <property type="entry name" value="LRR_1"/>
    <property type="match status" value="1"/>
</dbReference>
<comment type="caution">
    <text evidence="1">The sequence shown here is derived from an EMBL/GenBank/DDBJ whole genome shotgun (WGS) entry which is preliminary data.</text>
</comment>
<dbReference type="EMBL" id="NIVC01001184">
    <property type="protein sequence ID" value="PAA71138.1"/>
    <property type="molecule type" value="Genomic_DNA"/>
</dbReference>